<accession>A0A5S5AWZ5</accession>
<dbReference type="RefSeq" id="WP_148866863.1">
    <property type="nucleotide sequence ID" value="NZ_VNHO01000009.1"/>
</dbReference>
<gene>
    <name evidence="2" type="ORF">LZ11_01086</name>
</gene>
<protein>
    <submittedName>
        <fullName evidence="2">Uncharacterized protein</fullName>
    </submittedName>
</protein>
<keyword evidence="1" id="KW-0175">Coiled coil</keyword>
<dbReference type="EMBL" id="VNHO01000009">
    <property type="protein sequence ID" value="TYP56163.1"/>
    <property type="molecule type" value="Genomic_DNA"/>
</dbReference>
<evidence type="ECO:0000256" key="1">
    <source>
        <dbReference type="SAM" id="Coils"/>
    </source>
</evidence>
<dbReference type="OrthoDB" id="1729916at2"/>
<feature type="coiled-coil region" evidence="1">
    <location>
        <begin position="64"/>
        <end position="105"/>
    </location>
</feature>
<evidence type="ECO:0000313" key="3">
    <source>
        <dbReference type="Proteomes" id="UP000322294"/>
    </source>
</evidence>
<reference evidence="2 3" key="1">
    <citation type="submission" date="2019-07" db="EMBL/GenBank/DDBJ databases">
        <title>Genomic Encyclopedia of Type Strains, Phase I: the one thousand microbial genomes (KMG-I) project.</title>
        <authorList>
            <person name="Kyrpides N."/>
        </authorList>
    </citation>
    <scope>NUCLEOTIDE SEQUENCE [LARGE SCALE GENOMIC DNA]</scope>
    <source>
        <strain evidence="2 3">DSM 16647</strain>
    </source>
</reference>
<proteinExistence type="predicted"/>
<comment type="caution">
    <text evidence="2">The sequence shown here is derived from an EMBL/GenBank/DDBJ whole genome shotgun (WGS) entry which is preliminary data.</text>
</comment>
<sequence length="106" mass="12490">MLSFRPFLAGAFVAALAYVLSPEVKKRVRPMVEKGMERMSGMTEKGKETVLEKRMKTGDEQVDQLGYYEELERLKEERNQYLNEIKELKKLVNQLYDEIRELKNKS</sequence>
<dbReference type="AlphaFoldDB" id="A0A5S5AWZ5"/>
<keyword evidence="3" id="KW-1185">Reference proteome</keyword>
<name>A0A5S5AWZ5_9FIRM</name>
<dbReference type="Proteomes" id="UP000322294">
    <property type="component" value="Unassembled WGS sequence"/>
</dbReference>
<evidence type="ECO:0000313" key="2">
    <source>
        <dbReference type="EMBL" id="TYP56163.1"/>
    </source>
</evidence>
<organism evidence="2 3">
    <name type="scientific">Thermosediminibacter litoriperuensis</name>
    <dbReference type="NCBI Taxonomy" id="291989"/>
    <lineage>
        <taxon>Bacteria</taxon>
        <taxon>Bacillati</taxon>
        <taxon>Bacillota</taxon>
        <taxon>Clostridia</taxon>
        <taxon>Thermosediminibacterales</taxon>
        <taxon>Thermosediminibacteraceae</taxon>
        <taxon>Thermosediminibacter</taxon>
    </lineage>
</organism>